<gene>
    <name evidence="2" type="ORF">GA0070622_3144</name>
</gene>
<dbReference type="InterPro" id="IPR039422">
    <property type="entry name" value="MarR/SlyA-like"/>
</dbReference>
<dbReference type="STRING" id="946078.GA0070622_3144"/>
<reference evidence="3" key="1">
    <citation type="submission" date="2016-06" db="EMBL/GenBank/DDBJ databases">
        <authorList>
            <person name="Varghese N."/>
            <person name="Submissions Spin"/>
        </authorList>
    </citation>
    <scope>NUCLEOTIDE SEQUENCE [LARGE SCALE GENOMIC DNA]</scope>
    <source>
        <strain evidence="3">DSM 45794</strain>
    </source>
</reference>
<name>A0A1A9BB57_9ACTN</name>
<sequence>MSRRTRDEVVYALMRTWRASRLQTDLLDDAAFHKIGINRTDGRCLDALSEGPMPASVLAQACGISPNALTTVVDRLAERGLVERVKDPADRRRVLVRLTPLADHVSQQLYGPVVAWSLRNFEKYSTEELALIEGFIDAGRRFQAEHMRYIAALDLSWEVPDSPAGGTPEPG</sequence>
<accession>A0A1A9BB57</accession>
<dbReference type="AlphaFoldDB" id="A0A1A9BB57"/>
<dbReference type="InterPro" id="IPR036390">
    <property type="entry name" value="WH_DNA-bd_sf"/>
</dbReference>
<dbReference type="Pfam" id="PF12802">
    <property type="entry name" value="MarR_2"/>
    <property type="match status" value="1"/>
</dbReference>
<proteinExistence type="predicted"/>
<dbReference type="PROSITE" id="PS50995">
    <property type="entry name" value="HTH_MARR_2"/>
    <property type="match status" value="1"/>
</dbReference>
<dbReference type="InterPro" id="IPR000835">
    <property type="entry name" value="HTH_MarR-typ"/>
</dbReference>
<dbReference type="GO" id="GO:0006950">
    <property type="term" value="P:response to stress"/>
    <property type="evidence" value="ECO:0007669"/>
    <property type="project" value="TreeGrafter"/>
</dbReference>
<dbReference type="PANTHER" id="PTHR33164">
    <property type="entry name" value="TRANSCRIPTIONAL REGULATOR, MARR FAMILY"/>
    <property type="match status" value="1"/>
</dbReference>
<dbReference type="Gene3D" id="1.10.10.10">
    <property type="entry name" value="Winged helix-like DNA-binding domain superfamily/Winged helix DNA-binding domain"/>
    <property type="match status" value="1"/>
</dbReference>
<dbReference type="SMART" id="SM00347">
    <property type="entry name" value="HTH_MARR"/>
    <property type="match status" value="1"/>
</dbReference>
<dbReference type="InterPro" id="IPR011991">
    <property type="entry name" value="ArsR-like_HTH"/>
</dbReference>
<dbReference type="InterPro" id="IPR036388">
    <property type="entry name" value="WH-like_DNA-bd_sf"/>
</dbReference>
<dbReference type="GO" id="GO:0003677">
    <property type="term" value="F:DNA binding"/>
    <property type="evidence" value="ECO:0007669"/>
    <property type="project" value="UniProtKB-KW"/>
</dbReference>
<dbReference type="GO" id="GO:0003700">
    <property type="term" value="F:DNA-binding transcription factor activity"/>
    <property type="evidence" value="ECO:0007669"/>
    <property type="project" value="InterPro"/>
</dbReference>
<evidence type="ECO:0000313" key="2">
    <source>
        <dbReference type="EMBL" id="SBT66127.1"/>
    </source>
</evidence>
<keyword evidence="2" id="KW-0238">DNA-binding</keyword>
<dbReference type="CDD" id="cd00090">
    <property type="entry name" value="HTH_ARSR"/>
    <property type="match status" value="1"/>
</dbReference>
<keyword evidence="3" id="KW-1185">Reference proteome</keyword>
<protein>
    <submittedName>
        <fullName evidence="2">DNA-binding transcriptional regulator, MarR family</fullName>
    </submittedName>
</protein>
<dbReference type="EMBL" id="FLRH01000003">
    <property type="protein sequence ID" value="SBT66127.1"/>
    <property type="molecule type" value="Genomic_DNA"/>
</dbReference>
<dbReference type="SUPFAM" id="SSF46785">
    <property type="entry name" value="Winged helix' DNA-binding domain"/>
    <property type="match status" value="1"/>
</dbReference>
<evidence type="ECO:0000259" key="1">
    <source>
        <dbReference type="PROSITE" id="PS50995"/>
    </source>
</evidence>
<organism evidence="2 3">
    <name type="scientific">Micromonospora sediminicola</name>
    <dbReference type="NCBI Taxonomy" id="946078"/>
    <lineage>
        <taxon>Bacteria</taxon>
        <taxon>Bacillati</taxon>
        <taxon>Actinomycetota</taxon>
        <taxon>Actinomycetes</taxon>
        <taxon>Micromonosporales</taxon>
        <taxon>Micromonosporaceae</taxon>
        <taxon>Micromonospora</taxon>
    </lineage>
</organism>
<feature type="domain" description="HTH marR-type" evidence="1">
    <location>
        <begin position="6"/>
        <end position="141"/>
    </location>
</feature>
<dbReference type="PANTHER" id="PTHR33164:SF106">
    <property type="entry name" value="TRANSCRIPTIONAL REGULATORY PROTEIN"/>
    <property type="match status" value="1"/>
</dbReference>
<dbReference type="OrthoDB" id="3173926at2"/>
<dbReference type="RefSeq" id="WP_141561870.1">
    <property type="nucleotide sequence ID" value="NZ_FLRH01000003.1"/>
</dbReference>
<evidence type="ECO:0000313" key="3">
    <source>
        <dbReference type="Proteomes" id="UP000199558"/>
    </source>
</evidence>
<dbReference type="Proteomes" id="UP000199558">
    <property type="component" value="Unassembled WGS sequence"/>
</dbReference>